<dbReference type="AlphaFoldDB" id="A0A9Q3PMY4"/>
<organism evidence="2 3">
    <name type="scientific">Austropuccinia psidii MF-1</name>
    <dbReference type="NCBI Taxonomy" id="1389203"/>
    <lineage>
        <taxon>Eukaryota</taxon>
        <taxon>Fungi</taxon>
        <taxon>Dikarya</taxon>
        <taxon>Basidiomycota</taxon>
        <taxon>Pucciniomycotina</taxon>
        <taxon>Pucciniomycetes</taxon>
        <taxon>Pucciniales</taxon>
        <taxon>Sphaerophragmiaceae</taxon>
        <taxon>Austropuccinia</taxon>
    </lineage>
</organism>
<proteinExistence type="predicted"/>
<reference evidence="2" key="1">
    <citation type="submission" date="2021-03" db="EMBL/GenBank/DDBJ databases">
        <title>Draft genome sequence of rust myrtle Austropuccinia psidii MF-1, a brazilian biotype.</title>
        <authorList>
            <person name="Quecine M.C."/>
            <person name="Pachon D.M.R."/>
            <person name="Bonatelli M.L."/>
            <person name="Correr F.H."/>
            <person name="Franceschini L.M."/>
            <person name="Leite T.F."/>
            <person name="Margarido G.R.A."/>
            <person name="Almeida C.A."/>
            <person name="Ferrarezi J.A."/>
            <person name="Labate C.A."/>
        </authorList>
    </citation>
    <scope>NUCLEOTIDE SEQUENCE</scope>
    <source>
        <strain evidence="2">MF-1</strain>
    </source>
</reference>
<dbReference type="OrthoDB" id="2446696at2759"/>
<sequence>TVSSNQRGFHHCSNPSLPTIVETDASDYAFGALLRQVTDSGEYPIAFYSCKLLPAERN</sequence>
<dbReference type="Pfam" id="PF17919">
    <property type="entry name" value="RT_RNaseH_2"/>
    <property type="match status" value="1"/>
</dbReference>
<accession>A0A9Q3PMY4</accession>
<dbReference type="InterPro" id="IPR043502">
    <property type="entry name" value="DNA/RNA_pol_sf"/>
</dbReference>
<name>A0A9Q3PMY4_9BASI</name>
<evidence type="ECO:0000313" key="2">
    <source>
        <dbReference type="EMBL" id="MBW0566406.1"/>
    </source>
</evidence>
<evidence type="ECO:0000313" key="3">
    <source>
        <dbReference type="Proteomes" id="UP000765509"/>
    </source>
</evidence>
<evidence type="ECO:0000259" key="1">
    <source>
        <dbReference type="Pfam" id="PF17919"/>
    </source>
</evidence>
<feature type="non-terminal residue" evidence="2">
    <location>
        <position position="1"/>
    </location>
</feature>
<feature type="domain" description="Reverse transcriptase/retrotransposon-derived protein RNase H-like" evidence="1">
    <location>
        <begin position="13"/>
        <end position="58"/>
    </location>
</feature>
<dbReference type="Proteomes" id="UP000765509">
    <property type="component" value="Unassembled WGS sequence"/>
</dbReference>
<dbReference type="SUPFAM" id="SSF56672">
    <property type="entry name" value="DNA/RNA polymerases"/>
    <property type="match status" value="1"/>
</dbReference>
<gene>
    <name evidence="2" type="ORF">O181_106121</name>
</gene>
<dbReference type="EMBL" id="AVOT02079052">
    <property type="protein sequence ID" value="MBW0566406.1"/>
    <property type="molecule type" value="Genomic_DNA"/>
</dbReference>
<comment type="caution">
    <text evidence="2">The sequence shown here is derived from an EMBL/GenBank/DDBJ whole genome shotgun (WGS) entry which is preliminary data.</text>
</comment>
<keyword evidence="3" id="KW-1185">Reference proteome</keyword>
<protein>
    <recommendedName>
        <fullName evidence="1">Reverse transcriptase/retrotransposon-derived protein RNase H-like domain-containing protein</fullName>
    </recommendedName>
</protein>
<dbReference type="InterPro" id="IPR041577">
    <property type="entry name" value="RT_RNaseH_2"/>
</dbReference>